<dbReference type="InterPro" id="IPR047057">
    <property type="entry name" value="MerR_fam"/>
</dbReference>
<dbReference type="PROSITE" id="PS50937">
    <property type="entry name" value="HTH_MERR_2"/>
    <property type="match status" value="1"/>
</dbReference>
<dbReference type="GO" id="GO:0003700">
    <property type="term" value="F:DNA-binding transcription factor activity"/>
    <property type="evidence" value="ECO:0007669"/>
    <property type="project" value="InterPro"/>
</dbReference>
<name>A0A1D7ZW68_LIMFE</name>
<sequence>MGMEAIKEHTYQIGEVARKYHLSVATLRYYDQEGLIPGLGKSASGVRQFTDENLGALDVVECLKNAGMSIKDIKAFMELASQGDATLAERQAMFYDLKQRLQAKLATLEETMKMVDFKCAYYTQAVADGTERYVKEAMHRVD</sequence>
<organism evidence="3 4">
    <name type="scientific">Limosilactobacillus fermentum</name>
    <name type="common">Lactobacillus fermentum</name>
    <dbReference type="NCBI Taxonomy" id="1613"/>
    <lineage>
        <taxon>Bacteria</taxon>
        <taxon>Bacillati</taxon>
        <taxon>Bacillota</taxon>
        <taxon>Bacilli</taxon>
        <taxon>Lactobacillales</taxon>
        <taxon>Lactobacillaceae</taxon>
        <taxon>Limosilactobacillus</taxon>
    </lineage>
</organism>
<dbReference type="AlphaFoldDB" id="A0A1D7ZW68"/>
<dbReference type="EMBL" id="CP017151">
    <property type="protein sequence ID" value="AOR74101.1"/>
    <property type="molecule type" value="Genomic_DNA"/>
</dbReference>
<evidence type="ECO:0000259" key="2">
    <source>
        <dbReference type="PROSITE" id="PS50937"/>
    </source>
</evidence>
<evidence type="ECO:0000313" key="3">
    <source>
        <dbReference type="EMBL" id="AOR74101.1"/>
    </source>
</evidence>
<dbReference type="Gene3D" id="1.10.1660.10">
    <property type="match status" value="1"/>
</dbReference>
<dbReference type="SMART" id="SM00422">
    <property type="entry name" value="HTH_MERR"/>
    <property type="match status" value="1"/>
</dbReference>
<keyword evidence="1" id="KW-0238">DNA-binding</keyword>
<evidence type="ECO:0000256" key="1">
    <source>
        <dbReference type="ARBA" id="ARBA00023125"/>
    </source>
</evidence>
<dbReference type="CDD" id="cd01109">
    <property type="entry name" value="HTH_YyaN"/>
    <property type="match status" value="1"/>
</dbReference>
<feature type="domain" description="HTH merR-type" evidence="2">
    <location>
        <begin position="10"/>
        <end position="79"/>
    </location>
</feature>
<dbReference type="PANTHER" id="PTHR30204:SF82">
    <property type="entry name" value="TRANSCRIPTIONAL REGULATOR, MERR FAMILY"/>
    <property type="match status" value="1"/>
</dbReference>
<evidence type="ECO:0000313" key="4">
    <source>
        <dbReference type="Proteomes" id="UP000094714"/>
    </source>
</evidence>
<dbReference type="Pfam" id="PF13411">
    <property type="entry name" value="MerR_1"/>
    <property type="match status" value="1"/>
</dbReference>
<dbReference type="PATRIC" id="fig|1613.112.peg.664"/>
<protein>
    <submittedName>
        <fullName evidence="3">MerR family transcriptional regulator</fullName>
    </submittedName>
</protein>
<reference evidence="3 4" key="1">
    <citation type="submission" date="2016-09" db="EMBL/GenBank/DDBJ databases">
        <title>Genome Sequence of the Lactobacillus fermentum strain NCC2970 (CNCM I-5068).</title>
        <authorList>
            <person name="Barretto C."/>
            <person name="Ngom-Bru C."/>
            <person name="Genevaz A."/>
            <person name="Fournier C."/>
            <person name="Moine D."/>
            <person name="Kassam M."/>
            <person name="Iltis A."/>
            <person name="Sagory-Zalkind P."/>
            <person name="Faucherand G."/>
            <person name="Descombes P."/>
            <person name="Duboux S."/>
        </authorList>
    </citation>
    <scope>NUCLEOTIDE SEQUENCE [LARGE SCALE GENOMIC DNA]</scope>
    <source>
        <strain evidence="3 4">NCC2970</strain>
    </source>
</reference>
<dbReference type="PANTHER" id="PTHR30204">
    <property type="entry name" value="REDOX-CYCLING DRUG-SENSING TRANSCRIPTIONAL ACTIVATOR SOXR"/>
    <property type="match status" value="1"/>
</dbReference>
<dbReference type="GO" id="GO:0003677">
    <property type="term" value="F:DNA binding"/>
    <property type="evidence" value="ECO:0007669"/>
    <property type="project" value="UniProtKB-KW"/>
</dbReference>
<dbReference type="InterPro" id="IPR009061">
    <property type="entry name" value="DNA-bd_dom_put_sf"/>
</dbReference>
<gene>
    <name evidence="3" type="ORF">LACFE_CDS0634</name>
</gene>
<proteinExistence type="predicted"/>
<dbReference type="Proteomes" id="UP000094714">
    <property type="component" value="Chromosome"/>
</dbReference>
<accession>A0A1D7ZW68</accession>
<dbReference type="SUPFAM" id="SSF46955">
    <property type="entry name" value="Putative DNA-binding domain"/>
    <property type="match status" value="1"/>
</dbReference>
<dbReference type="InterPro" id="IPR000551">
    <property type="entry name" value="MerR-type_HTH_dom"/>
</dbReference>